<evidence type="ECO:0000256" key="4">
    <source>
        <dbReference type="ARBA" id="ARBA00022729"/>
    </source>
</evidence>
<dbReference type="Pfam" id="PF00326">
    <property type="entry name" value="Peptidase_S9"/>
    <property type="match status" value="1"/>
</dbReference>
<feature type="domain" description="Peptidase S9 prolyl oligopeptidase catalytic" evidence="8">
    <location>
        <begin position="108"/>
        <end position="150"/>
    </location>
</feature>
<sequence>MHDTSAQVQLQTLEFTVAQQQRKALAYIPASAKNKVTPVVFAFHGHGGTMNHAYQGRKFEQLWADAIYIYPQGLPTPGQITDKEGKKNGWLVDPQEQNRDLIFFDTLLAYIKKEYQVDTDRIFATGHSNGGSFTYLLWATRGDIFKAFAPTGAAAFKTLHLMKPKPFFHLVGEKDPLVKPAWQKITYQALLKKNKCEAVGKKINEFARLYPSSSGNNSIIYSYPGGHEYPQEANEVLIDFFKSF</sequence>
<dbReference type="AlphaFoldDB" id="A0A5C0VPF3"/>
<evidence type="ECO:0000256" key="2">
    <source>
        <dbReference type="ARBA" id="ARBA00022525"/>
    </source>
</evidence>
<evidence type="ECO:0000259" key="8">
    <source>
        <dbReference type="Pfam" id="PF00326"/>
    </source>
</evidence>
<dbReference type="KEGG" id="pej:FYC62_11215"/>
<dbReference type="GO" id="GO:0006508">
    <property type="term" value="P:proteolysis"/>
    <property type="evidence" value="ECO:0007669"/>
    <property type="project" value="InterPro"/>
</dbReference>
<dbReference type="InterPro" id="IPR001375">
    <property type="entry name" value="Peptidase_S9_cat"/>
</dbReference>
<dbReference type="InterPro" id="IPR043595">
    <property type="entry name" value="FaeB/C/D"/>
</dbReference>
<dbReference type="GO" id="GO:0045493">
    <property type="term" value="P:xylan catabolic process"/>
    <property type="evidence" value="ECO:0007669"/>
    <property type="project" value="UniProtKB-KW"/>
</dbReference>
<keyword evidence="2" id="KW-0964">Secreted</keyword>
<keyword evidence="4" id="KW-0732">Signal</keyword>
<evidence type="ECO:0000256" key="6">
    <source>
        <dbReference type="ARBA" id="ARBA00023277"/>
    </source>
</evidence>
<keyword evidence="7" id="KW-0624">Polysaccharide degradation</keyword>
<keyword evidence="3" id="KW-0858">Xylan degradation</keyword>
<evidence type="ECO:0000256" key="7">
    <source>
        <dbReference type="ARBA" id="ARBA00023326"/>
    </source>
</evidence>
<keyword evidence="6" id="KW-0119">Carbohydrate metabolism</keyword>
<gene>
    <name evidence="9" type="ORF">FYC62_11215</name>
</gene>
<evidence type="ECO:0000313" key="10">
    <source>
        <dbReference type="Proteomes" id="UP000323653"/>
    </source>
</evidence>
<dbReference type="Proteomes" id="UP000323653">
    <property type="component" value="Chromosome"/>
</dbReference>
<name>A0A5C0VPF3_9SPHI</name>
<dbReference type="SUPFAM" id="SSF53474">
    <property type="entry name" value="alpha/beta-Hydrolases"/>
    <property type="match status" value="1"/>
</dbReference>
<dbReference type="PANTHER" id="PTHR38050:SF2">
    <property type="entry name" value="FERULOYL ESTERASE C-RELATED"/>
    <property type="match status" value="1"/>
</dbReference>
<reference evidence="9 10" key="1">
    <citation type="submission" date="2019-08" db="EMBL/GenBank/DDBJ databases">
        <title>Pedobacter sp. nov., isolated from Han river, South Korea.</title>
        <authorList>
            <person name="Lee D.-H."/>
            <person name="Kim Y.-S."/>
            <person name="Hwang E.-M."/>
            <person name="Le Tran T.C."/>
            <person name="Cha C.-J."/>
        </authorList>
    </citation>
    <scope>NUCLEOTIDE SEQUENCE [LARGE SCALE GENOMIC DNA]</scope>
    <source>
        <strain evidence="9 10">CJ43</strain>
    </source>
</reference>
<proteinExistence type="predicted"/>
<protein>
    <submittedName>
        <fullName evidence="9">Prolyl oligopeptidase family serine peptidase</fullName>
    </submittedName>
</protein>
<evidence type="ECO:0000256" key="1">
    <source>
        <dbReference type="ARBA" id="ARBA00004613"/>
    </source>
</evidence>
<organism evidence="9 10">
    <name type="scientific">Pedobacter aquae</name>
    <dbReference type="NCBI Taxonomy" id="2605747"/>
    <lineage>
        <taxon>Bacteria</taxon>
        <taxon>Pseudomonadati</taxon>
        <taxon>Bacteroidota</taxon>
        <taxon>Sphingobacteriia</taxon>
        <taxon>Sphingobacteriales</taxon>
        <taxon>Sphingobacteriaceae</taxon>
        <taxon>Pedobacter</taxon>
    </lineage>
</organism>
<comment type="subcellular location">
    <subcellularLocation>
        <location evidence="1">Secreted</location>
    </subcellularLocation>
</comment>
<dbReference type="EMBL" id="CP043329">
    <property type="protein sequence ID" value="QEK53311.1"/>
    <property type="molecule type" value="Genomic_DNA"/>
</dbReference>
<keyword evidence="10" id="KW-1185">Reference proteome</keyword>
<dbReference type="InterPro" id="IPR029058">
    <property type="entry name" value="AB_hydrolase_fold"/>
</dbReference>
<dbReference type="GO" id="GO:0030600">
    <property type="term" value="F:feruloyl esterase activity"/>
    <property type="evidence" value="ECO:0007669"/>
    <property type="project" value="InterPro"/>
</dbReference>
<keyword evidence="5" id="KW-0378">Hydrolase</keyword>
<accession>A0A5C0VPF3</accession>
<evidence type="ECO:0000256" key="3">
    <source>
        <dbReference type="ARBA" id="ARBA00022651"/>
    </source>
</evidence>
<dbReference type="PANTHER" id="PTHR38050">
    <property type="match status" value="1"/>
</dbReference>
<dbReference type="GO" id="GO:0005576">
    <property type="term" value="C:extracellular region"/>
    <property type="evidence" value="ECO:0007669"/>
    <property type="project" value="UniProtKB-SubCell"/>
</dbReference>
<evidence type="ECO:0000313" key="9">
    <source>
        <dbReference type="EMBL" id="QEK53311.1"/>
    </source>
</evidence>
<dbReference type="GO" id="GO:0008236">
    <property type="term" value="F:serine-type peptidase activity"/>
    <property type="evidence" value="ECO:0007669"/>
    <property type="project" value="InterPro"/>
</dbReference>
<dbReference type="Gene3D" id="3.40.50.1820">
    <property type="entry name" value="alpha/beta hydrolase"/>
    <property type="match status" value="1"/>
</dbReference>
<evidence type="ECO:0000256" key="5">
    <source>
        <dbReference type="ARBA" id="ARBA00022801"/>
    </source>
</evidence>